<dbReference type="RefSeq" id="WP_035378896.1">
    <property type="nucleotide sequence ID" value="NZ_AZQP01000012.1"/>
</dbReference>
<keyword evidence="1" id="KW-1133">Transmembrane helix</keyword>
<gene>
    <name evidence="3" type="ORF">Q428_05580</name>
</gene>
<dbReference type="InterPro" id="IPR036365">
    <property type="entry name" value="PGBD-like_sf"/>
</dbReference>
<keyword evidence="4" id="KW-1185">Reference proteome</keyword>
<protein>
    <recommendedName>
        <fullName evidence="2">Peptidoglycan binding-like domain-containing protein</fullName>
    </recommendedName>
</protein>
<comment type="caution">
    <text evidence="3">The sequence shown here is derived from an EMBL/GenBank/DDBJ whole genome shotgun (WGS) entry which is preliminary data.</text>
</comment>
<dbReference type="Proteomes" id="UP000019681">
    <property type="component" value="Unassembled WGS sequence"/>
</dbReference>
<dbReference type="InterPro" id="IPR036366">
    <property type="entry name" value="PGBDSf"/>
</dbReference>
<dbReference type="STRING" id="1403537.Q428_05580"/>
<evidence type="ECO:0000256" key="1">
    <source>
        <dbReference type="SAM" id="Phobius"/>
    </source>
</evidence>
<reference evidence="3 4" key="1">
    <citation type="journal article" date="2014" name="Genome Announc.">
        <title>Draft Genome Sequence of Fervidicella metallireducens Strain AeBT, an Iron-Reducing Thermoanaerobe from the Great Artesian Basin.</title>
        <authorList>
            <person name="Patel B.K."/>
        </authorList>
    </citation>
    <scope>NUCLEOTIDE SEQUENCE [LARGE SCALE GENOMIC DNA]</scope>
    <source>
        <strain evidence="3 4">AeB</strain>
    </source>
</reference>
<name>A0A017RVT9_9CLOT</name>
<evidence type="ECO:0000259" key="2">
    <source>
        <dbReference type="Pfam" id="PF01471"/>
    </source>
</evidence>
<feature type="transmembrane region" description="Helical" evidence="1">
    <location>
        <begin position="6"/>
        <end position="23"/>
    </location>
</feature>
<dbReference type="OrthoDB" id="529831at2"/>
<evidence type="ECO:0000313" key="4">
    <source>
        <dbReference type="Proteomes" id="UP000019681"/>
    </source>
</evidence>
<sequence length="229" mass="26198">MNRRMVIYSFFILLVVFVSLLYFDGFTNKIAFSNNENTIVKHNNPSPVKTEEKIEKNDSGYLKDEESAYLDKVTIERVLEPGVVGDDVKKAQLLLKKKGYYNGEINGDYNEDFAQVVKNFQRDNGISETGKIGEITLTFLIESVQPVDYKDVNLERDLYLNMSGDDVKKVQCILNEAGYYEGEITGVYDERTKKAVIEFQRDNSIRQTGNVGKLTRDALLKKQIETIAY</sequence>
<dbReference type="SUPFAM" id="SSF47090">
    <property type="entry name" value="PGBD-like"/>
    <property type="match status" value="2"/>
</dbReference>
<organism evidence="3 4">
    <name type="scientific">Fervidicella metallireducens AeB</name>
    <dbReference type="NCBI Taxonomy" id="1403537"/>
    <lineage>
        <taxon>Bacteria</taxon>
        <taxon>Bacillati</taxon>
        <taxon>Bacillota</taxon>
        <taxon>Clostridia</taxon>
        <taxon>Eubacteriales</taxon>
        <taxon>Clostridiaceae</taxon>
        <taxon>Fervidicella</taxon>
    </lineage>
</organism>
<evidence type="ECO:0000313" key="3">
    <source>
        <dbReference type="EMBL" id="EYE88893.1"/>
    </source>
</evidence>
<keyword evidence="1" id="KW-0812">Transmembrane</keyword>
<dbReference type="Gene3D" id="1.10.101.10">
    <property type="entry name" value="PGBD-like superfamily/PGBD"/>
    <property type="match status" value="2"/>
</dbReference>
<keyword evidence="1" id="KW-0472">Membrane</keyword>
<accession>A0A017RVT9</accession>
<feature type="domain" description="Peptidoglycan binding-like" evidence="2">
    <location>
        <begin position="85"/>
        <end position="140"/>
    </location>
</feature>
<feature type="domain" description="Peptidoglycan binding-like" evidence="2">
    <location>
        <begin position="163"/>
        <end position="219"/>
    </location>
</feature>
<dbReference type="AlphaFoldDB" id="A0A017RVT9"/>
<proteinExistence type="predicted"/>
<dbReference type="EMBL" id="AZQP01000012">
    <property type="protein sequence ID" value="EYE88893.1"/>
    <property type="molecule type" value="Genomic_DNA"/>
</dbReference>
<dbReference type="Pfam" id="PF01471">
    <property type="entry name" value="PG_binding_1"/>
    <property type="match status" value="2"/>
</dbReference>
<dbReference type="InterPro" id="IPR002477">
    <property type="entry name" value="Peptidoglycan-bd-like"/>
</dbReference>